<dbReference type="SUPFAM" id="SSF54913">
    <property type="entry name" value="GlnB-like"/>
    <property type="match status" value="1"/>
</dbReference>
<gene>
    <name evidence="2" type="ORF">AYR66_18875</name>
</gene>
<sequence>MDGFQLTFFTEQNCRHAGMHLVDWLVQLTNELNLPGVTVIPASQGMGHRHRVHSARFLELADQPVCIVMIVSAEEADRLFERLRRENVRLFYTKAPIEFGMLGE</sequence>
<dbReference type="InterPro" id="IPR011322">
    <property type="entry name" value="N-reg_PII-like_a/b"/>
</dbReference>
<organism evidence="2 3">
    <name type="scientific">Noviherbaspirillum denitrificans</name>
    <dbReference type="NCBI Taxonomy" id="1968433"/>
    <lineage>
        <taxon>Bacteria</taxon>
        <taxon>Pseudomonadati</taxon>
        <taxon>Pseudomonadota</taxon>
        <taxon>Betaproteobacteria</taxon>
        <taxon>Burkholderiales</taxon>
        <taxon>Oxalobacteraceae</taxon>
        <taxon>Noviherbaspirillum</taxon>
    </lineage>
</organism>
<evidence type="ECO:0000256" key="1">
    <source>
        <dbReference type="ARBA" id="ARBA00010554"/>
    </source>
</evidence>
<reference evidence="2 3" key="1">
    <citation type="submission" date="2016-02" db="EMBL/GenBank/DDBJ databases">
        <authorList>
            <person name="Wen L."/>
            <person name="He K."/>
            <person name="Yang H."/>
        </authorList>
    </citation>
    <scope>NUCLEOTIDE SEQUENCE [LARGE SCALE GENOMIC DNA]</scope>
    <source>
        <strain evidence="2 3">TSA40</strain>
    </source>
</reference>
<protein>
    <submittedName>
        <fullName evidence="2">Uncharacterized protein</fullName>
    </submittedName>
</protein>
<proteinExistence type="inferred from homology"/>
<comment type="similarity">
    <text evidence="1">Belongs to the UPF0166 family.</text>
</comment>
<dbReference type="OrthoDB" id="5339790at2"/>
<dbReference type="Pfam" id="PF02641">
    <property type="entry name" value="DUF190"/>
    <property type="match status" value="1"/>
</dbReference>
<evidence type="ECO:0000313" key="3">
    <source>
        <dbReference type="Proteomes" id="UP000197535"/>
    </source>
</evidence>
<dbReference type="AlphaFoldDB" id="A0A254TNE1"/>
<accession>A0A254TNE1</accession>
<keyword evidence="3" id="KW-1185">Reference proteome</keyword>
<dbReference type="InterPro" id="IPR015867">
    <property type="entry name" value="N-reg_PII/ATP_PRibTrfase_C"/>
</dbReference>
<comment type="caution">
    <text evidence="2">The sequence shown here is derived from an EMBL/GenBank/DDBJ whole genome shotgun (WGS) entry which is preliminary data.</text>
</comment>
<name>A0A254TNE1_9BURK</name>
<dbReference type="InterPro" id="IPR003793">
    <property type="entry name" value="UPF0166"/>
</dbReference>
<dbReference type="RefSeq" id="WP_088708085.1">
    <property type="nucleotide sequence ID" value="NZ_LSTO01000001.1"/>
</dbReference>
<dbReference type="EMBL" id="LSTO01000001">
    <property type="protein sequence ID" value="OWW21228.1"/>
    <property type="molecule type" value="Genomic_DNA"/>
</dbReference>
<dbReference type="Gene3D" id="3.30.70.120">
    <property type="match status" value="1"/>
</dbReference>
<dbReference type="Proteomes" id="UP000197535">
    <property type="component" value="Unassembled WGS sequence"/>
</dbReference>
<evidence type="ECO:0000313" key="2">
    <source>
        <dbReference type="EMBL" id="OWW21228.1"/>
    </source>
</evidence>